<name>A0ABX1JFI9_9PSEU</name>
<protein>
    <submittedName>
        <fullName evidence="1">Uncharacterized protein</fullName>
    </submittedName>
</protein>
<comment type="caution">
    <text evidence="1">The sequence shown here is derived from an EMBL/GenBank/DDBJ whole genome shotgun (WGS) entry which is preliminary data.</text>
</comment>
<gene>
    <name evidence="1" type="ORF">HFP15_37205</name>
</gene>
<reference evidence="1 2" key="1">
    <citation type="submission" date="2020-04" db="EMBL/GenBank/DDBJ databases">
        <title>Novel species.</title>
        <authorList>
            <person name="Teo W.F.A."/>
            <person name="Lipun K."/>
            <person name="Srisuk N."/>
            <person name="Duangmal K."/>
        </authorList>
    </citation>
    <scope>NUCLEOTIDE SEQUENCE [LARGE SCALE GENOMIC DNA]</scope>
    <source>
        <strain evidence="1 2">K13G38</strain>
    </source>
</reference>
<dbReference type="EMBL" id="JAAXLS010000058">
    <property type="protein sequence ID" value="NKQ58503.1"/>
    <property type="molecule type" value="Genomic_DNA"/>
</dbReference>
<evidence type="ECO:0000313" key="1">
    <source>
        <dbReference type="EMBL" id="NKQ58503.1"/>
    </source>
</evidence>
<dbReference type="Proteomes" id="UP000715441">
    <property type="component" value="Unassembled WGS sequence"/>
</dbReference>
<proteinExistence type="predicted"/>
<sequence length="59" mass="6434">MVVVYCPTCDRRTLMGLDEVEWVHNLAPGVISVSGHCPQGHPAVLLTGAAFYRVCRPIP</sequence>
<keyword evidence="2" id="KW-1185">Reference proteome</keyword>
<evidence type="ECO:0000313" key="2">
    <source>
        <dbReference type="Proteomes" id="UP000715441"/>
    </source>
</evidence>
<accession>A0ABX1JFI9</accession>
<organism evidence="1 2">
    <name type="scientific">Amycolatopsis acididurans</name>
    <dbReference type="NCBI Taxonomy" id="2724524"/>
    <lineage>
        <taxon>Bacteria</taxon>
        <taxon>Bacillati</taxon>
        <taxon>Actinomycetota</taxon>
        <taxon>Actinomycetes</taxon>
        <taxon>Pseudonocardiales</taxon>
        <taxon>Pseudonocardiaceae</taxon>
        <taxon>Amycolatopsis</taxon>
    </lineage>
</organism>
<dbReference type="RefSeq" id="WP_168522368.1">
    <property type="nucleotide sequence ID" value="NZ_JAAXLS010000058.1"/>
</dbReference>